<dbReference type="EMBL" id="JACGWJ010000025">
    <property type="protein sequence ID" value="KAL0315563.1"/>
    <property type="molecule type" value="Genomic_DNA"/>
</dbReference>
<dbReference type="Gene3D" id="3.60.10.10">
    <property type="entry name" value="Endonuclease/exonuclease/phosphatase"/>
    <property type="match status" value="1"/>
</dbReference>
<name>A0AAW2LBJ8_SESRA</name>
<gene>
    <name evidence="3" type="ORF">Sradi_5434500</name>
</gene>
<comment type="caution">
    <text evidence="3">The sequence shown here is derived from an EMBL/GenBank/DDBJ whole genome shotgun (WGS) entry which is preliminary data.</text>
</comment>
<reference evidence="3" key="1">
    <citation type="submission" date="2020-06" db="EMBL/GenBank/DDBJ databases">
        <authorList>
            <person name="Li T."/>
            <person name="Hu X."/>
            <person name="Zhang T."/>
            <person name="Song X."/>
            <person name="Zhang H."/>
            <person name="Dai N."/>
            <person name="Sheng W."/>
            <person name="Hou X."/>
            <person name="Wei L."/>
        </authorList>
    </citation>
    <scope>NUCLEOTIDE SEQUENCE</scope>
    <source>
        <strain evidence="3">G02</strain>
        <tissue evidence="3">Leaf</tissue>
    </source>
</reference>
<dbReference type="InterPro" id="IPR036691">
    <property type="entry name" value="Endo/exonu/phosph_ase_sf"/>
</dbReference>
<accession>A0AAW2LBJ8</accession>
<dbReference type="GO" id="GO:0003824">
    <property type="term" value="F:catalytic activity"/>
    <property type="evidence" value="ECO:0007669"/>
    <property type="project" value="InterPro"/>
</dbReference>
<feature type="region of interest" description="Disordered" evidence="1">
    <location>
        <begin position="71"/>
        <end position="110"/>
    </location>
</feature>
<protein>
    <recommendedName>
        <fullName evidence="2">Endonuclease/exonuclease/phosphatase domain-containing protein</fullName>
    </recommendedName>
</protein>
<dbReference type="PANTHER" id="PTHR33710">
    <property type="entry name" value="BNAC02G09200D PROTEIN"/>
    <property type="match status" value="1"/>
</dbReference>
<reference evidence="3" key="2">
    <citation type="journal article" date="2024" name="Plant">
        <title>Genomic evolution and insights into agronomic trait innovations of Sesamum species.</title>
        <authorList>
            <person name="Miao H."/>
            <person name="Wang L."/>
            <person name="Qu L."/>
            <person name="Liu H."/>
            <person name="Sun Y."/>
            <person name="Le M."/>
            <person name="Wang Q."/>
            <person name="Wei S."/>
            <person name="Zheng Y."/>
            <person name="Lin W."/>
            <person name="Duan Y."/>
            <person name="Cao H."/>
            <person name="Xiong S."/>
            <person name="Wang X."/>
            <person name="Wei L."/>
            <person name="Li C."/>
            <person name="Ma Q."/>
            <person name="Ju M."/>
            <person name="Zhao R."/>
            <person name="Li G."/>
            <person name="Mu C."/>
            <person name="Tian Q."/>
            <person name="Mei H."/>
            <person name="Zhang T."/>
            <person name="Gao T."/>
            <person name="Zhang H."/>
        </authorList>
    </citation>
    <scope>NUCLEOTIDE SEQUENCE</scope>
    <source>
        <strain evidence="3">G02</strain>
    </source>
</reference>
<proteinExistence type="predicted"/>
<evidence type="ECO:0000256" key="1">
    <source>
        <dbReference type="SAM" id="MobiDB-lite"/>
    </source>
</evidence>
<organism evidence="3">
    <name type="scientific">Sesamum radiatum</name>
    <name type="common">Black benniseed</name>
    <dbReference type="NCBI Taxonomy" id="300843"/>
    <lineage>
        <taxon>Eukaryota</taxon>
        <taxon>Viridiplantae</taxon>
        <taxon>Streptophyta</taxon>
        <taxon>Embryophyta</taxon>
        <taxon>Tracheophyta</taxon>
        <taxon>Spermatophyta</taxon>
        <taxon>Magnoliopsida</taxon>
        <taxon>eudicotyledons</taxon>
        <taxon>Gunneridae</taxon>
        <taxon>Pentapetalae</taxon>
        <taxon>asterids</taxon>
        <taxon>lamiids</taxon>
        <taxon>Lamiales</taxon>
        <taxon>Pedaliaceae</taxon>
        <taxon>Sesamum</taxon>
    </lineage>
</organism>
<sequence length="195" mass="22279">MDTMPDVENPHILDHVNQNTTEEEDFLVCSFQEGQIVDNPILEDLTILSNYPTLMREFILKDAATTNKLKRNKSIENLKQGNNEATTGGKGKRSKGNSAPKPPKRHTRSSRRLLREDLLTIAEIKAPWIVEGDFNTILQTHENQGGSINNLGPIEDFKEMILDTGLIDAGFEEEPYTWSNKRVWRRLDRALYSKE</sequence>
<dbReference type="SUPFAM" id="SSF56219">
    <property type="entry name" value="DNase I-like"/>
    <property type="match status" value="1"/>
</dbReference>
<dbReference type="PANTHER" id="PTHR33710:SF62">
    <property type="entry name" value="DUF4283 DOMAIN PROTEIN"/>
    <property type="match status" value="1"/>
</dbReference>
<dbReference type="InterPro" id="IPR005135">
    <property type="entry name" value="Endo/exonuclease/phosphatase"/>
</dbReference>
<dbReference type="AlphaFoldDB" id="A0AAW2LBJ8"/>
<feature type="compositionally biased region" description="Polar residues" evidence="1">
    <location>
        <begin position="75"/>
        <end position="86"/>
    </location>
</feature>
<dbReference type="Pfam" id="PF03372">
    <property type="entry name" value="Exo_endo_phos"/>
    <property type="match status" value="1"/>
</dbReference>
<evidence type="ECO:0000259" key="2">
    <source>
        <dbReference type="Pfam" id="PF03372"/>
    </source>
</evidence>
<feature type="domain" description="Endonuclease/exonuclease/phosphatase" evidence="2">
    <location>
        <begin position="86"/>
        <end position="194"/>
    </location>
</feature>
<evidence type="ECO:0000313" key="3">
    <source>
        <dbReference type="EMBL" id="KAL0315563.1"/>
    </source>
</evidence>